<organism evidence="3 4">
    <name type="scientific">Sphingomonas paeninsulae</name>
    <dbReference type="NCBI Taxonomy" id="2319844"/>
    <lineage>
        <taxon>Bacteria</taxon>
        <taxon>Pseudomonadati</taxon>
        <taxon>Pseudomonadota</taxon>
        <taxon>Alphaproteobacteria</taxon>
        <taxon>Sphingomonadales</taxon>
        <taxon>Sphingomonadaceae</taxon>
        <taxon>Sphingomonas</taxon>
    </lineage>
</organism>
<evidence type="ECO:0000313" key="4">
    <source>
        <dbReference type="Proteomes" id="UP000276254"/>
    </source>
</evidence>
<dbReference type="SUPFAM" id="SSF48452">
    <property type="entry name" value="TPR-like"/>
    <property type="match status" value="1"/>
</dbReference>
<gene>
    <name evidence="3" type="ORF">D3Y57_15885</name>
</gene>
<feature type="signal peptide" evidence="1">
    <location>
        <begin position="1"/>
        <end position="33"/>
    </location>
</feature>
<evidence type="ECO:0000313" key="3">
    <source>
        <dbReference type="EMBL" id="AYJ87137.1"/>
    </source>
</evidence>
<dbReference type="Proteomes" id="UP000276254">
    <property type="component" value="Chromosome"/>
</dbReference>
<dbReference type="InterPro" id="IPR011990">
    <property type="entry name" value="TPR-like_helical_dom_sf"/>
</dbReference>
<sequence length="469" mass="50347">MRVSHHHLGRSFSGRGTVAALTTACLSIGTAHAATPTDTGQPACVAGVCSVRLTTQEMLAAVSKLVAARRFDEARPLVAALSKAPGLSMETHFLTGYIAVETGDTEGAVKEFRAALVGNPGQTRIRLELARALMLQGKRDAADYNFRLAEQDAKLPPEIQATIRASRGLLRDGRDHHLSFDFGIAPDTNVTNGTNAQSVDLVYGNQTIPNALALSGNVRSRSGIGQTASLSAGIRHHIGENIALLADIDAQGVNYAGQSADDFTGQFAAGPELKLSDRMTISVEGIASQRYYGGVRAATQFGGRATLERTLDAGQRVGLTLDSRHTDSGYSPIYNGWTTGVYGTYERVVMRSMVASASIFYRTDKLKSEAYSDEEIGLSLGIGGELKHGINAGISGGFSHATYNAPLAFLAVSPRVDWRYNARLYVGLRSVRVLGFSPSMTYSFSRIDSSMSLYQSERSRLAFNLARYF</sequence>
<dbReference type="Pfam" id="PF04575">
    <property type="entry name" value="SlipAM"/>
    <property type="match status" value="1"/>
</dbReference>
<proteinExistence type="predicted"/>
<dbReference type="OrthoDB" id="6116449at2"/>
<keyword evidence="4" id="KW-1185">Reference proteome</keyword>
<dbReference type="KEGG" id="spha:D3Y57_15885"/>
<dbReference type="EMBL" id="CP032829">
    <property type="protein sequence ID" value="AYJ87137.1"/>
    <property type="molecule type" value="Genomic_DNA"/>
</dbReference>
<dbReference type="Pfam" id="PF13432">
    <property type="entry name" value="TPR_16"/>
    <property type="match status" value="1"/>
</dbReference>
<evidence type="ECO:0000259" key="2">
    <source>
        <dbReference type="Pfam" id="PF04575"/>
    </source>
</evidence>
<feature type="chain" id="PRO_5019725649" evidence="1">
    <location>
        <begin position="34"/>
        <end position="469"/>
    </location>
</feature>
<dbReference type="Gene3D" id="1.25.40.10">
    <property type="entry name" value="Tetratricopeptide repeat domain"/>
    <property type="match status" value="1"/>
</dbReference>
<evidence type="ECO:0000256" key="1">
    <source>
        <dbReference type="SAM" id="SignalP"/>
    </source>
</evidence>
<protein>
    <submittedName>
        <fullName evidence="3">DUF560 domain-containing protein</fullName>
    </submittedName>
</protein>
<dbReference type="AlphaFoldDB" id="A0A494TCG2"/>
<accession>A0A494TCG2</accession>
<dbReference type="InterPro" id="IPR007655">
    <property type="entry name" value="Slam_C"/>
</dbReference>
<keyword evidence="1" id="KW-0732">Signal</keyword>
<feature type="domain" description="Surface lipoprotein assembly modifier C-terminal" evidence="2">
    <location>
        <begin position="230"/>
        <end position="469"/>
    </location>
</feature>
<name>A0A494TCG2_SPHPE</name>
<reference evidence="3 4" key="1">
    <citation type="submission" date="2018-09" db="EMBL/GenBank/DDBJ databases">
        <title>Sphingomonas peninsula sp. nov., isolated from fildes peninsula, Antarctic soil.</title>
        <authorList>
            <person name="Yingchao G."/>
        </authorList>
    </citation>
    <scope>NUCLEOTIDE SEQUENCE [LARGE SCALE GENOMIC DNA]</scope>
    <source>
        <strain evidence="3 4">YZ-8</strain>
    </source>
</reference>